<feature type="region of interest" description="Disordered" evidence="1">
    <location>
        <begin position="106"/>
        <end position="158"/>
    </location>
</feature>
<evidence type="ECO:0000256" key="1">
    <source>
        <dbReference type="SAM" id="MobiDB-lite"/>
    </source>
</evidence>
<dbReference type="EMBL" id="KN732168">
    <property type="protein sequence ID" value="KIH59261.1"/>
    <property type="molecule type" value="Genomic_DNA"/>
</dbReference>
<feature type="compositionally biased region" description="Basic and acidic residues" evidence="1">
    <location>
        <begin position="48"/>
        <end position="62"/>
    </location>
</feature>
<evidence type="ECO:0000313" key="2">
    <source>
        <dbReference type="EMBL" id="KIH59261.1"/>
    </source>
</evidence>
<feature type="compositionally biased region" description="Basic and acidic residues" evidence="1">
    <location>
        <begin position="113"/>
        <end position="124"/>
    </location>
</feature>
<protein>
    <recommendedName>
        <fullName evidence="4">DUF5641 domain-containing protein</fullName>
    </recommendedName>
</protein>
<sequence>MAKKEDPDELVSIRPIDSLQNRIVISHSVDKSQDDVDDPNFLPATERAQLRTRRDAEQASRTSRDIMEKFWQVWNQAYLTSLREHQRKDEAPRRNHFWDRCLDRGSPLSPKCVESKENFESGEAKRRRGTPSGAQNVEWKEHKKIGEHAHSTGYRRRT</sequence>
<keyword evidence="3" id="KW-1185">Reference proteome</keyword>
<organism evidence="2 3">
    <name type="scientific">Ancylostoma duodenale</name>
    <dbReference type="NCBI Taxonomy" id="51022"/>
    <lineage>
        <taxon>Eukaryota</taxon>
        <taxon>Metazoa</taxon>
        <taxon>Ecdysozoa</taxon>
        <taxon>Nematoda</taxon>
        <taxon>Chromadorea</taxon>
        <taxon>Rhabditida</taxon>
        <taxon>Rhabditina</taxon>
        <taxon>Rhabditomorpha</taxon>
        <taxon>Strongyloidea</taxon>
        <taxon>Ancylostomatidae</taxon>
        <taxon>Ancylostomatinae</taxon>
        <taxon>Ancylostoma</taxon>
    </lineage>
</organism>
<feature type="region of interest" description="Disordered" evidence="1">
    <location>
        <begin position="27"/>
        <end position="62"/>
    </location>
</feature>
<evidence type="ECO:0000313" key="3">
    <source>
        <dbReference type="Proteomes" id="UP000054047"/>
    </source>
</evidence>
<feature type="compositionally biased region" description="Basic and acidic residues" evidence="1">
    <location>
        <begin position="138"/>
        <end position="150"/>
    </location>
</feature>
<gene>
    <name evidence="2" type="ORF">ANCDUO_10511</name>
</gene>
<dbReference type="Proteomes" id="UP000054047">
    <property type="component" value="Unassembled WGS sequence"/>
</dbReference>
<dbReference type="AlphaFoldDB" id="A0A0C2GQJ4"/>
<proteinExistence type="predicted"/>
<dbReference type="OrthoDB" id="5871302at2759"/>
<evidence type="ECO:0008006" key="4">
    <source>
        <dbReference type="Google" id="ProtNLM"/>
    </source>
</evidence>
<accession>A0A0C2GQJ4</accession>
<name>A0A0C2GQJ4_9BILA</name>
<reference evidence="2 3" key="1">
    <citation type="submission" date="2013-12" db="EMBL/GenBank/DDBJ databases">
        <title>Draft genome of the parsitic nematode Ancylostoma duodenale.</title>
        <authorList>
            <person name="Mitreva M."/>
        </authorList>
    </citation>
    <scope>NUCLEOTIDE SEQUENCE [LARGE SCALE GENOMIC DNA]</scope>
    <source>
        <strain evidence="2 3">Zhejiang</strain>
    </source>
</reference>